<evidence type="ECO:0000313" key="1">
    <source>
        <dbReference type="EMBL" id="KAH7964701.1"/>
    </source>
</evidence>
<name>A0ACB8D9C8_DERSI</name>
<evidence type="ECO:0000313" key="2">
    <source>
        <dbReference type="Proteomes" id="UP000821865"/>
    </source>
</evidence>
<organism evidence="1 2">
    <name type="scientific">Dermacentor silvarum</name>
    <name type="common">Tick</name>
    <dbReference type="NCBI Taxonomy" id="543639"/>
    <lineage>
        <taxon>Eukaryota</taxon>
        <taxon>Metazoa</taxon>
        <taxon>Ecdysozoa</taxon>
        <taxon>Arthropoda</taxon>
        <taxon>Chelicerata</taxon>
        <taxon>Arachnida</taxon>
        <taxon>Acari</taxon>
        <taxon>Parasitiformes</taxon>
        <taxon>Ixodida</taxon>
        <taxon>Ixodoidea</taxon>
        <taxon>Ixodidae</taxon>
        <taxon>Rhipicephalinae</taxon>
        <taxon>Dermacentor</taxon>
    </lineage>
</organism>
<dbReference type="EMBL" id="CM023471">
    <property type="protein sequence ID" value="KAH7964701.1"/>
    <property type="molecule type" value="Genomic_DNA"/>
</dbReference>
<dbReference type="Proteomes" id="UP000821865">
    <property type="component" value="Chromosome 2"/>
</dbReference>
<gene>
    <name evidence="1" type="ORF">HPB49_000795</name>
</gene>
<comment type="caution">
    <text evidence="1">The sequence shown here is derived from an EMBL/GenBank/DDBJ whole genome shotgun (WGS) entry which is preliminary data.</text>
</comment>
<proteinExistence type="predicted"/>
<keyword evidence="2" id="KW-1185">Reference proteome</keyword>
<sequence>MVEGNKLRLFAVLTLGMAGQRLASPHIHPLYELVTVTVYQKNPFHCAMTMGPITTDLVRPYIRDEATGMRIRGTSDRRRTLKVALQPEVTHGEDAMAQLTASTMMIVKFKLPKSDGAIVVKIHPEFIKYFFMAFVHTGSEPSTRDLSQGQMYVLHPLASFVVVIPEEYKAREGDEMYVTFVPLVERSVKALNFKDVKYPFWHRSDMSIWYSVSAIHWYCVNKSPDGSSLGTNEACVFSNVSRLGEIICECHQNASAIAGTSTKVSFTTHLKPLENVSSEAGGPGEKEEPNFYFLQYLIPILLAALWVNFVVLFYWTMKIAEIDEQTGATAIAPENKPGNKEIYVLIFQTSYVQYAETTAKIQVELHGTEGTSGKFTLRDPRCNPYFLLAGSTNGLLLTTQQTLGNIIVLSIFSDSEGTRPSWHLKKVDVFHEGTPEKFLFVVDKWLRFQDQDHADILPFVEGHGKKMSIMFQLTFPRVFRLCHLLVSVFAWPSGSRYTRLQRLVTILFLGVLTMFMAMVLRGFHPMPGEAEPGFAKEAERGCIIAAVVFLAGVILQILFTFSKQMPPEKVRLASRDSHAEAAKTARVLTTTKFTQYTRNPEIKITYEMPEYRDESAAAVSRDARSLSLAEERVEEGILPTPFLYIGLLVALVLSVVLSGFMVPIGLKYTYNANVSWFKSLIVAILLNNIVIDVIKSVGVAGYVASRKKK</sequence>
<protein>
    <submittedName>
        <fullName evidence="1">Uncharacterized protein</fullName>
    </submittedName>
</protein>
<reference evidence="1" key="1">
    <citation type="submission" date="2020-05" db="EMBL/GenBank/DDBJ databases">
        <title>Large-scale comparative analyses of tick genomes elucidate their genetic diversity and vector capacities.</title>
        <authorList>
            <person name="Jia N."/>
            <person name="Wang J."/>
            <person name="Shi W."/>
            <person name="Du L."/>
            <person name="Sun Y."/>
            <person name="Zhan W."/>
            <person name="Jiang J."/>
            <person name="Wang Q."/>
            <person name="Zhang B."/>
            <person name="Ji P."/>
            <person name="Sakyi L.B."/>
            <person name="Cui X."/>
            <person name="Yuan T."/>
            <person name="Jiang B."/>
            <person name="Yang W."/>
            <person name="Lam T.T.-Y."/>
            <person name="Chang Q."/>
            <person name="Ding S."/>
            <person name="Wang X."/>
            <person name="Zhu J."/>
            <person name="Ruan X."/>
            <person name="Zhao L."/>
            <person name="Wei J."/>
            <person name="Que T."/>
            <person name="Du C."/>
            <person name="Cheng J."/>
            <person name="Dai P."/>
            <person name="Han X."/>
            <person name="Huang E."/>
            <person name="Gao Y."/>
            <person name="Liu J."/>
            <person name="Shao H."/>
            <person name="Ye R."/>
            <person name="Li L."/>
            <person name="Wei W."/>
            <person name="Wang X."/>
            <person name="Wang C."/>
            <person name="Yang T."/>
            <person name="Huo Q."/>
            <person name="Li W."/>
            <person name="Guo W."/>
            <person name="Chen H."/>
            <person name="Zhou L."/>
            <person name="Ni X."/>
            <person name="Tian J."/>
            <person name="Zhou Y."/>
            <person name="Sheng Y."/>
            <person name="Liu T."/>
            <person name="Pan Y."/>
            <person name="Xia L."/>
            <person name="Li J."/>
            <person name="Zhao F."/>
            <person name="Cao W."/>
        </authorList>
    </citation>
    <scope>NUCLEOTIDE SEQUENCE</scope>
    <source>
        <strain evidence="1">Dsil-2018</strain>
    </source>
</reference>
<accession>A0ACB8D9C8</accession>